<dbReference type="InterPro" id="IPR003595">
    <property type="entry name" value="Tyr_Pase_cat"/>
</dbReference>
<evidence type="ECO:0000313" key="26">
    <source>
        <dbReference type="EMBL" id="KAH9501289.1"/>
    </source>
</evidence>
<dbReference type="Gene3D" id="3.90.190.10">
    <property type="entry name" value="Protein tyrosine phosphatase superfamily"/>
    <property type="match status" value="1"/>
</dbReference>
<comment type="catalytic activity">
    <reaction evidence="16">
        <text>a 1,2-diacyl-sn-glycero-3-phospho-(1D-myo-inositol-3,4,5-trisphosphate) + H2O = a 1,2-diacyl-sn-glycero-3-phospho-(1D-myo-inositol-4,5-bisphosphate) + phosphate</text>
        <dbReference type="Rhea" id="RHEA:25017"/>
        <dbReference type="ChEBI" id="CHEBI:15377"/>
        <dbReference type="ChEBI" id="CHEBI:43474"/>
        <dbReference type="ChEBI" id="CHEBI:57836"/>
        <dbReference type="ChEBI" id="CHEBI:58456"/>
        <dbReference type="EC" id="3.1.3.67"/>
    </reaction>
    <physiologicalReaction direction="left-to-right" evidence="16">
        <dbReference type="Rhea" id="RHEA:25018"/>
    </physiologicalReaction>
</comment>
<dbReference type="InterPro" id="IPR051281">
    <property type="entry name" value="Dual-spec_lipid-protein_phosph"/>
</dbReference>
<dbReference type="PANTHER" id="PTHR12305">
    <property type="entry name" value="PHOSPHATASE WITH HOMOLOGY TO TENSIN"/>
    <property type="match status" value="1"/>
</dbReference>
<dbReference type="PROSITE" id="PS51182">
    <property type="entry name" value="C2_TENSIN"/>
    <property type="match status" value="1"/>
</dbReference>
<dbReference type="EC" id="3.1.3.67" evidence="4"/>
<dbReference type="PROSITE" id="PS51181">
    <property type="entry name" value="PPASE_TENSIN"/>
    <property type="match status" value="1"/>
</dbReference>
<feature type="compositionally biased region" description="Basic residues" evidence="22">
    <location>
        <begin position="583"/>
        <end position="592"/>
    </location>
</feature>
<dbReference type="EMBL" id="ASGP02000006">
    <property type="protein sequence ID" value="KAH9501290.1"/>
    <property type="molecule type" value="Genomic_DNA"/>
</dbReference>
<evidence type="ECO:0000256" key="16">
    <source>
        <dbReference type="ARBA" id="ARBA00043760"/>
    </source>
</evidence>
<dbReference type="InterPro" id="IPR029023">
    <property type="entry name" value="Tensin_phosphatase"/>
</dbReference>
<dbReference type="GO" id="GO:0048870">
    <property type="term" value="P:cell motility"/>
    <property type="evidence" value="ECO:0007669"/>
    <property type="project" value="TreeGrafter"/>
</dbReference>
<evidence type="ECO:0000256" key="9">
    <source>
        <dbReference type="ARBA" id="ARBA00022912"/>
    </source>
</evidence>
<dbReference type="InterPro" id="IPR045101">
    <property type="entry name" value="PTP_PTEN"/>
</dbReference>
<dbReference type="GO" id="GO:0046856">
    <property type="term" value="P:phosphatidylinositol dephosphorylation"/>
    <property type="evidence" value="ECO:0007669"/>
    <property type="project" value="TreeGrafter"/>
</dbReference>
<dbReference type="Pfam" id="PF10409">
    <property type="entry name" value="PTEN_C2"/>
    <property type="match status" value="1"/>
</dbReference>
<dbReference type="GO" id="GO:0050793">
    <property type="term" value="P:regulation of developmental process"/>
    <property type="evidence" value="ECO:0007669"/>
    <property type="project" value="UniProtKB-ARBA"/>
</dbReference>
<feature type="domain" description="Tyrosine specific protein phosphatases" evidence="23">
    <location>
        <begin position="114"/>
        <end position="159"/>
    </location>
</feature>
<gene>
    <name evidence="26" type="ORF">DERF_012147</name>
</gene>
<evidence type="ECO:0000256" key="8">
    <source>
        <dbReference type="ARBA" id="ARBA00022801"/>
    </source>
</evidence>
<evidence type="ECO:0000259" key="25">
    <source>
        <dbReference type="PROSITE" id="PS51182"/>
    </source>
</evidence>
<dbReference type="PROSITE" id="PS00383">
    <property type="entry name" value="TYR_PHOSPHATASE_1"/>
    <property type="match status" value="1"/>
</dbReference>
<dbReference type="Pfam" id="PF22785">
    <property type="entry name" value="Tc-R-P"/>
    <property type="match status" value="1"/>
</dbReference>
<dbReference type="GO" id="GO:0043005">
    <property type="term" value="C:neuron projection"/>
    <property type="evidence" value="ECO:0007669"/>
    <property type="project" value="UniProtKB-SubCell"/>
</dbReference>
<name>A0A922KWV2_DERFA</name>
<evidence type="ECO:0000256" key="19">
    <source>
        <dbReference type="ARBA" id="ARBA00047986"/>
    </source>
</evidence>
<evidence type="ECO:0000256" key="11">
    <source>
        <dbReference type="ARBA" id="ARBA00023273"/>
    </source>
</evidence>
<proteinExistence type="inferred from homology"/>
<reference evidence="26" key="2">
    <citation type="journal article" date="2022" name="Res Sq">
        <title>Comparative Genomics Reveals Insights into the Divergent Evolution of Astigmatic Mites and Household Pest Adaptations.</title>
        <authorList>
            <person name="Xiong Q."/>
            <person name="Wan A.T.-Y."/>
            <person name="Liu X.-Y."/>
            <person name="Fung C.S.-H."/>
            <person name="Xiao X."/>
            <person name="Malainual N."/>
            <person name="Hou J."/>
            <person name="Wang L."/>
            <person name="Wang M."/>
            <person name="Yang K."/>
            <person name="Cui Y."/>
            <person name="Leung E."/>
            <person name="Nong W."/>
            <person name="Shin S.-K."/>
            <person name="Au S."/>
            <person name="Jeong K.Y."/>
            <person name="Chew F.T."/>
            <person name="Hui J."/>
            <person name="Leung T.F."/>
            <person name="Tungtrongchitr A."/>
            <person name="Zhong N."/>
            <person name="Liu Z."/>
            <person name="Tsui S."/>
        </authorList>
    </citation>
    <scope>NUCLEOTIDE SEQUENCE</scope>
    <source>
        <strain evidence="26">Derf</strain>
        <tissue evidence="26">Whole organism</tissue>
    </source>
</reference>
<dbReference type="InterPro" id="IPR014020">
    <property type="entry name" value="Tensin_C2-dom"/>
</dbReference>
<evidence type="ECO:0000256" key="5">
    <source>
        <dbReference type="ARBA" id="ARBA00013064"/>
    </source>
</evidence>
<keyword evidence="8" id="KW-0378">Hydrolase</keyword>
<keyword evidence="9" id="KW-0904">Protein phosphatase</keyword>
<feature type="region of interest" description="Disordered" evidence="22">
    <location>
        <begin position="541"/>
        <end position="622"/>
    </location>
</feature>
<sequence length="622" mass="71258">MVEYFHDFKMSLGLKEIVSKNKLRYKEDGYDLDLSYISRNIIAMGFPAETLERIYRNNINEVVKFFEEKHKDHYKIYNLCSETKRRYDTSKFKGMVVEQYSFQDHNPPPFYMLKEFCESLHKWLISDSNNVVAIHCKAGKGRTGLMICAYLVYTGKCIDEQGKFVTIDGADAALDYYGRQRTRDHKGVTIPSQKRYVHYFEYLVKHNLEYRPSHLRLTSLILTSIPVNNGGAYTLICEIYQIPKQKIESFEIEMKKGQKYLFFTLPKPLIIHGDVKLEFYIKKMKKKLFQFWFNTFFVGCGYDTDTYTIITEPCPHCPNGERISIPISYPNSTGEIGNGSNGGKSSSSSSIIITKNPNDHQPVIDLSFFDLIKNENSFDPCDCANSILFQSSEIFDSTTNVQDYCSNHNSNYNNPLFISSQQLPNTSVSSFKSSSSTSSSNSSSTQSLCNNTCNHVINYNGKKTSNPDMIQTFNQEKSLHLVLPKENLDQAYKDKSNKIFPANFKVVLKFNQDSFDGLDTTIISSNDQYICSDSNCNPYGYSESENITSEDDDDPSDHEFNNGSSNHSTLTMKRTSFEPNNHNHNHNNHKHQPIQANQSSSSTEFETNNNNLENKKGEMTYL</sequence>
<evidence type="ECO:0000256" key="21">
    <source>
        <dbReference type="ARBA" id="ARBA00051341"/>
    </source>
</evidence>
<dbReference type="EC" id="3.1.3.16" evidence="6"/>
<comment type="catalytic activity">
    <reaction evidence="12">
        <text>1,2-dihexadecanoyl-sn-glycero-3-phospho-(1D-myo-inositol-3,4,5-trisphosphate) + H2O = 1,2-dihexadecanoyl-sn-glycero-3-phospho-(1D-myo-inositol-4,5-bisphosphate) + phosphate</text>
        <dbReference type="Rhea" id="RHEA:43560"/>
        <dbReference type="ChEBI" id="CHEBI:15377"/>
        <dbReference type="ChEBI" id="CHEBI:43474"/>
        <dbReference type="ChEBI" id="CHEBI:83420"/>
        <dbReference type="ChEBI" id="CHEBI:83423"/>
    </reaction>
    <physiologicalReaction direction="left-to-right" evidence="12">
        <dbReference type="Rhea" id="RHEA:43561"/>
    </physiologicalReaction>
</comment>
<feature type="domain" description="C2 tensin-type" evidence="25">
    <location>
        <begin position="212"/>
        <end position="513"/>
    </location>
</feature>
<evidence type="ECO:0000313" key="27">
    <source>
        <dbReference type="Proteomes" id="UP000790347"/>
    </source>
</evidence>
<dbReference type="SUPFAM" id="SSF52799">
    <property type="entry name" value="(Phosphotyrosine protein) phosphatases II"/>
    <property type="match status" value="1"/>
</dbReference>
<evidence type="ECO:0000256" key="12">
    <source>
        <dbReference type="ARBA" id="ARBA00034256"/>
    </source>
</evidence>
<dbReference type="GO" id="GO:0004725">
    <property type="term" value="F:protein tyrosine phosphatase activity"/>
    <property type="evidence" value="ECO:0007669"/>
    <property type="project" value="UniProtKB-EC"/>
</dbReference>
<evidence type="ECO:0000259" key="23">
    <source>
        <dbReference type="PROSITE" id="PS50056"/>
    </source>
</evidence>
<dbReference type="Proteomes" id="UP000790347">
    <property type="component" value="Unassembled WGS sequence"/>
</dbReference>
<dbReference type="GO" id="GO:0051896">
    <property type="term" value="P:regulation of phosphatidylinositol 3-kinase/protein kinase B signal transduction"/>
    <property type="evidence" value="ECO:0007669"/>
    <property type="project" value="TreeGrafter"/>
</dbReference>
<dbReference type="InterPro" id="IPR016130">
    <property type="entry name" value="Tyr_Pase_AS"/>
</dbReference>
<dbReference type="CDD" id="cd14509">
    <property type="entry name" value="PTP_PTEN"/>
    <property type="match status" value="1"/>
</dbReference>
<evidence type="ECO:0000256" key="10">
    <source>
        <dbReference type="ARBA" id="ARBA00023098"/>
    </source>
</evidence>
<comment type="subcellular location">
    <subcellularLocation>
        <location evidence="1">Cell projection</location>
        <location evidence="1">Neuron projection</location>
    </subcellularLocation>
    <subcellularLocation>
        <location evidence="2">Cytoplasm</location>
    </subcellularLocation>
</comment>
<comment type="catalytic activity">
    <reaction evidence="13">
        <text>1,2-dioctanoyl-sn-glycero-3-phospho-(1D-myo-inositol-3,4,5-trisphosphate) + H2O = 1,2-dioctanoyl-sn-glycero-3-phospho-(1D-myo-inositol-4,5-bisphosphate) + phosphate</text>
        <dbReference type="Rhea" id="RHEA:43552"/>
        <dbReference type="ChEBI" id="CHEBI:15377"/>
        <dbReference type="ChEBI" id="CHEBI:43474"/>
        <dbReference type="ChEBI" id="CHEBI:83416"/>
        <dbReference type="ChEBI" id="CHEBI:83419"/>
    </reaction>
    <physiologicalReaction direction="left-to-right" evidence="13">
        <dbReference type="Rhea" id="RHEA:43553"/>
    </physiologicalReaction>
</comment>
<dbReference type="AlphaFoldDB" id="A0A922KWV2"/>
<comment type="catalytic activity">
    <reaction evidence="15">
        <text>1D-myo-inositol 1,3,4,5-tetrakisphosphate + H2O = 1D-myo-inositol 1,4,5-trisphosphate + phosphate</text>
        <dbReference type="Rhea" id="RHEA:77155"/>
        <dbReference type="ChEBI" id="CHEBI:15377"/>
        <dbReference type="ChEBI" id="CHEBI:43474"/>
        <dbReference type="ChEBI" id="CHEBI:57895"/>
        <dbReference type="ChEBI" id="CHEBI:203600"/>
    </reaction>
    <physiologicalReaction direction="left-to-right" evidence="15">
        <dbReference type="Rhea" id="RHEA:77156"/>
    </physiologicalReaction>
</comment>
<comment type="catalytic activity">
    <reaction evidence="20">
        <text>O-phospho-L-threonyl-[protein] + H2O = L-threonyl-[protein] + phosphate</text>
        <dbReference type="Rhea" id="RHEA:47004"/>
        <dbReference type="Rhea" id="RHEA-COMP:11060"/>
        <dbReference type="Rhea" id="RHEA-COMP:11605"/>
        <dbReference type="ChEBI" id="CHEBI:15377"/>
        <dbReference type="ChEBI" id="CHEBI:30013"/>
        <dbReference type="ChEBI" id="CHEBI:43474"/>
        <dbReference type="ChEBI" id="CHEBI:61977"/>
        <dbReference type="EC" id="3.1.3.16"/>
    </reaction>
    <physiologicalReaction direction="left-to-right" evidence="20">
        <dbReference type="Rhea" id="RHEA:47005"/>
    </physiologicalReaction>
</comment>
<dbReference type="InterPro" id="IPR035892">
    <property type="entry name" value="C2_domain_sf"/>
</dbReference>
<dbReference type="PANTHER" id="PTHR12305:SF81">
    <property type="entry name" value="PHOSPHATIDYLINOSITOL 3,4,5-TRISPHOSPHATE 3-PHOSPHATASE AND DUAL-SPECIFICITY PROTEIN PHOSPHATASE PTEN"/>
    <property type="match status" value="1"/>
</dbReference>
<evidence type="ECO:0000256" key="4">
    <source>
        <dbReference type="ARBA" id="ARBA00013015"/>
    </source>
</evidence>
<feature type="compositionally biased region" description="Polar residues" evidence="22">
    <location>
        <begin position="561"/>
        <end position="579"/>
    </location>
</feature>
<feature type="domain" description="Phosphatase tensin-type" evidence="24">
    <location>
        <begin position="23"/>
        <end position="207"/>
    </location>
</feature>
<reference evidence="26" key="1">
    <citation type="submission" date="2013-05" db="EMBL/GenBank/DDBJ databases">
        <authorList>
            <person name="Yim A.K.Y."/>
            <person name="Chan T.F."/>
            <person name="Ji K.M."/>
            <person name="Liu X.Y."/>
            <person name="Zhou J.W."/>
            <person name="Li R.Q."/>
            <person name="Yang K.Y."/>
            <person name="Li J."/>
            <person name="Li M."/>
            <person name="Law P.T.W."/>
            <person name="Wu Y.L."/>
            <person name="Cai Z.L."/>
            <person name="Qin H."/>
            <person name="Bao Y."/>
            <person name="Leung R.K.K."/>
            <person name="Ng P.K.S."/>
            <person name="Zou J."/>
            <person name="Zhong X.J."/>
            <person name="Ran P.X."/>
            <person name="Zhong N.S."/>
            <person name="Liu Z.G."/>
            <person name="Tsui S.K.W."/>
        </authorList>
    </citation>
    <scope>NUCLEOTIDE SEQUENCE</scope>
    <source>
        <strain evidence="26">Derf</strain>
        <tissue evidence="26">Whole organism</tissue>
    </source>
</reference>
<organism evidence="26 27">
    <name type="scientific">Dermatophagoides farinae</name>
    <name type="common">American house dust mite</name>
    <dbReference type="NCBI Taxonomy" id="6954"/>
    <lineage>
        <taxon>Eukaryota</taxon>
        <taxon>Metazoa</taxon>
        <taxon>Ecdysozoa</taxon>
        <taxon>Arthropoda</taxon>
        <taxon>Chelicerata</taxon>
        <taxon>Arachnida</taxon>
        <taxon>Acari</taxon>
        <taxon>Acariformes</taxon>
        <taxon>Sarcoptiformes</taxon>
        <taxon>Astigmata</taxon>
        <taxon>Psoroptidia</taxon>
        <taxon>Analgoidea</taxon>
        <taxon>Pyroglyphidae</taxon>
        <taxon>Dermatophagoidinae</taxon>
        <taxon>Dermatophagoides</taxon>
    </lineage>
</organism>
<evidence type="ECO:0000256" key="2">
    <source>
        <dbReference type="ARBA" id="ARBA00004496"/>
    </source>
</evidence>
<keyword evidence="27" id="KW-1185">Reference proteome</keyword>
<evidence type="ECO:0000256" key="22">
    <source>
        <dbReference type="SAM" id="MobiDB-lite"/>
    </source>
</evidence>
<comment type="similarity">
    <text evidence="3">Belongs to the PTEN phosphatase protein family.</text>
</comment>
<dbReference type="PROSITE" id="PS50056">
    <property type="entry name" value="TYR_PHOSPHATASE_2"/>
    <property type="match status" value="1"/>
</dbReference>
<dbReference type="GO" id="GO:0016314">
    <property type="term" value="F:phosphatidylinositol-3,4,5-trisphosphate 3-phosphatase activity"/>
    <property type="evidence" value="ECO:0007669"/>
    <property type="project" value="UniProtKB-EC"/>
</dbReference>
<accession>A0A922KWV2</accession>
<evidence type="ECO:0000256" key="6">
    <source>
        <dbReference type="ARBA" id="ARBA00013081"/>
    </source>
</evidence>
<feature type="compositionally biased region" description="Low complexity" evidence="22">
    <location>
        <begin position="597"/>
        <end position="612"/>
    </location>
</feature>
<dbReference type="SUPFAM" id="SSF49562">
    <property type="entry name" value="C2 domain (Calcium/lipid-binding domain, CaLB)"/>
    <property type="match status" value="2"/>
</dbReference>
<protein>
    <recommendedName>
        <fullName evidence="14">Phosphatidylinositol 3,4,5-trisphosphate 3-phosphatase and dual-specificity protein phosphatase PTEN</fullName>
        <ecNumber evidence="6">3.1.3.16</ecNumber>
        <ecNumber evidence="5">3.1.3.48</ecNumber>
        <ecNumber evidence="4">3.1.3.67</ecNumber>
    </recommendedName>
    <alternativeName>
        <fullName evidence="18">Inositol polyphosphate 3-phosphatase</fullName>
    </alternativeName>
</protein>
<comment type="catalytic activity">
    <reaction evidence="21">
        <text>O-phospho-L-tyrosyl-[protein] + H2O = L-tyrosyl-[protein] + phosphate</text>
        <dbReference type="Rhea" id="RHEA:10684"/>
        <dbReference type="Rhea" id="RHEA-COMP:10136"/>
        <dbReference type="Rhea" id="RHEA-COMP:20101"/>
        <dbReference type="ChEBI" id="CHEBI:15377"/>
        <dbReference type="ChEBI" id="CHEBI:43474"/>
        <dbReference type="ChEBI" id="CHEBI:46858"/>
        <dbReference type="ChEBI" id="CHEBI:61978"/>
        <dbReference type="EC" id="3.1.3.48"/>
    </reaction>
    <physiologicalReaction direction="left-to-right" evidence="21">
        <dbReference type="Rhea" id="RHEA:10685"/>
    </physiologicalReaction>
</comment>
<dbReference type="EC" id="3.1.3.48" evidence="5"/>
<comment type="catalytic activity">
    <reaction evidence="19">
        <text>O-phospho-L-seryl-[protein] + H2O = L-seryl-[protein] + phosphate</text>
        <dbReference type="Rhea" id="RHEA:20629"/>
        <dbReference type="Rhea" id="RHEA-COMP:9863"/>
        <dbReference type="Rhea" id="RHEA-COMP:11604"/>
        <dbReference type="ChEBI" id="CHEBI:15377"/>
        <dbReference type="ChEBI" id="CHEBI:29999"/>
        <dbReference type="ChEBI" id="CHEBI:43474"/>
        <dbReference type="ChEBI" id="CHEBI:83421"/>
        <dbReference type="EC" id="3.1.3.16"/>
    </reaction>
    <physiologicalReaction direction="left-to-right" evidence="19">
        <dbReference type="Rhea" id="RHEA:20630"/>
    </physiologicalReaction>
</comment>
<evidence type="ECO:0000256" key="7">
    <source>
        <dbReference type="ARBA" id="ARBA00022490"/>
    </source>
</evidence>
<dbReference type="SMART" id="SM01326">
    <property type="entry name" value="PTEN_C2"/>
    <property type="match status" value="1"/>
</dbReference>
<keyword evidence="11" id="KW-0966">Cell projection</keyword>
<dbReference type="FunFam" id="3.90.190.10:FF:000029">
    <property type="entry name" value="Phosphatidylinositol 3,4,5-trisphosphate 3-phosphatase and dual-specificity protein phosphatase PTEN"/>
    <property type="match status" value="1"/>
</dbReference>
<evidence type="ECO:0000256" key="18">
    <source>
        <dbReference type="ARBA" id="ARBA00044309"/>
    </source>
</evidence>
<evidence type="ECO:0000259" key="24">
    <source>
        <dbReference type="PROSITE" id="PS51181"/>
    </source>
</evidence>
<dbReference type="InterPro" id="IPR000387">
    <property type="entry name" value="Tyr_Pase_dom"/>
</dbReference>
<dbReference type="Gene3D" id="2.60.40.1110">
    <property type="match status" value="1"/>
</dbReference>
<keyword evidence="7" id="KW-0963">Cytoplasm</keyword>
<dbReference type="GO" id="GO:0005886">
    <property type="term" value="C:plasma membrane"/>
    <property type="evidence" value="ECO:0007669"/>
    <property type="project" value="TreeGrafter"/>
</dbReference>
<comment type="catalytic activity">
    <reaction evidence="17">
        <text>1D-myo-inositol 1,3,4,5,6-pentakisphosphate + H2O = 1D-myo-inositol 1,4,5,6-tetrakisphosphate + phosphate</text>
        <dbReference type="Rhea" id="RHEA:77143"/>
        <dbReference type="ChEBI" id="CHEBI:15377"/>
        <dbReference type="ChEBI" id="CHEBI:43474"/>
        <dbReference type="ChEBI" id="CHEBI:57627"/>
        <dbReference type="ChEBI" id="CHEBI:57733"/>
    </reaction>
    <physiologicalReaction direction="left-to-right" evidence="17">
        <dbReference type="Rhea" id="RHEA:77144"/>
    </physiologicalReaction>
</comment>
<evidence type="ECO:0000256" key="20">
    <source>
        <dbReference type="ARBA" id="ARBA00048832"/>
    </source>
</evidence>
<dbReference type="GO" id="GO:0004722">
    <property type="term" value="F:protein serine/threonine phosphatase activity"/>
    <property type="evidence" value="ECO:0007669"/>
    <property type="project" value="UniProtKB-EC"/>
</dbReference>
<evidence type="ECO:0000256" key="17">
    <source>
        <dbReference type="ARBA" id="ARBA00043762"/>
    </source>
</evidence>
<evidence type="ECO:0000256" key="1">
    <source>
        <dbReference type="ARBA" id="ARBA00004487"/>
    </source>
</evidence>
<comment type="caution">
    <text evidence="26">The sequence shown here is derived from an EMBL/GenBank/DDBJ whole genome shotgun (WGS) entry which is preliminary data.</text>
</comment>
<evidence type="ECO:0000256" key="13">
    <source>
        <dbReference type="ARBA" id="ARBA00034268"/>
    </source>
</evidence>
<keyword evidence="10" id="KW-0443">Lipid metabolism</keyword>
<dbReference type="SMART" id="SM00404">
    <property type="entry name" value="PTPc_motif"/>
    <property type="match status" value="1"/>
</dbReference>
<dbReference type="GO" id="GO:0005634">
    <property type="term" value="C:nucleus"/>
    <property type="evidence" value="ECO:0007669"/>
    <property type="project" value="TreeGrafter"/>
</dbReference>
<dbReference type="GO" id="GO:0005829">
    <property type="term" value="C:cytosol"/>
    <property type="evidence" value="ECO:0007669"/>
    <property type="project" value="TreeGrafter"/>
</dbReference>
<evidence type="ECO:0000256" key="15">
    <source>
        <dbReference type="ARBA" id="ARBA00043734"/>
    </source>
</evidence>
<feature type="compositionally biased region" description="Basic and acidic residues" evidence="22">
    <location>
        <begin position="613"/>
        <end position="622"/>
    </location>
</feature>
<evidence type="ECO:0000256" key="3">
    <source>
        <dbReference type="ARBA" id="ARBA00007881"/>
    </source>
</evidence>
<evidence type="ECO:0000256" key="14">
    <source>
        <dbReference type="ARBA" id="ARBA00034338"/>
    </source>
</evidence>
<dbReference type="EMBL" id="ASGP02000006">
    <property type="protein sequence ID" value="KAH9501289.1"/>
    <property type="molecule type" value="Genomic_DNA"/>
</dbReference>
<dbReference type="GO" id="GO:0043491">
    <property type="term" value="P:phosphatidylinositol 3-kinase/protein kinase B signal transduction"/>
    <property type="evidence" value="ECO:0007669"/>
    <property type="project" value="TreeGrafter"/>
</dbReference>
<dbReference type="InterPro" id="IPR029021">
    <property type="entry name" value="Prot-tyrosine_phosphatase-like"/>
</dbReference>
<dbReference type="GO" id="GO:0008285">
    <property type="term" value="P:negative regulation of cell population proliferation"/>
    <property type="evidence" value="ECO:0007669"/>
    <property type="project" value="TreeGrafter"/>
</dbReference>